<sequence length="203" mass="21892">MNLTRAFLSDLNVAILVDQGDAGAVGPLRITAEQTNSGLDGTADDRWGPTGLLTGEELAKVTARCLNAAMLIDRDDLASAAQALEILVTQQLARIDADDPVALMEEAMGYVLKQERWAFSIVRDKREDGVRLSLGNPNGAPVPLAVHVSLSGKTPSFWVMQDRRLIQGGHAYKIPIQAATALKQAIQDYLDAHDIGTTRPHGR</sequence>
<protein>
    <submittedName>
        <fullName evidence="1">Uncharacterized protein</fullName>
    </submittedName>
</protein>
<name>A0A7Y0HFB1_9PROT</name>
<organism evidence="1 2">
    <name type="scientific">Pacificispira spongiicola</name>
    <dbReference type="NCBI Taxonomy" id="2729598"/>
    <lineage>
        <taxon>Bacteria</taxon>
        <taxon>Pseudomonadati</taxon>
        <taxon>Pseudomonadota</taxon>
        <taxon>Alphaproteobacteria</taxon>
        <taxon>Rhodospirillales</taxon>
        <taxon>Rhodospirillaceae</taxon>
        <taxon>Pacificispira</taxon>
    </lineage>
</organism>
<dbReference type="EMBL" id="JABBNT010000001">
    <property type="protein sequence ID" value="NMM43762.1"/>
    <property type="molecule type" value="Genomic_DNA"/>
</dbReference>
<dbReference type="Proteomes" id="UP000539372">
    <property type="component" value="Unassembled WGS sequence"/>
</dbReference>
<reference evidence="1 2" key="1">
    <citation type="submission" date="2020-04" db="EMBL/GenBank/DDBJ databases">
        <title>Rhodospirillaceae bacterium KN72 isolated from deep sea.</title>
        <authorList>
            <person name="Zhang D.-C."/>
        </authorList>
    </citation>
    <scope>NUCLEOTIDE SEQUENCE [LARGE SCALE GENOMIC DNA]</scope>
    <source>
        <strain evidence="1 2">KN72</strain>
    </source>
</reference>
<evidence type="ECO:0000313" key="2">
    <source>
        <dbReference type="Proteomes" id="UP000539372"/>
    </source>
</evidence>
<evidence type="ECO:0000313" key="1">
    <source>
        <dbReference type="EMBL" id="NMM43762.1"/>
    </source>
</evidence>
<proteinExistence type="predicted"/>
<dbReference type="AlphaFoldDB" id="A0A7Y0HFB1"/>
<gene>
    <name evidence="1" type="ORF">HH303_04690</name>
</gene>
<keyword evidence="2" id="KW-1185">Reference proteome</keyword>
<accession>A0A7Y0HFB1</accession>
<comment type="caution">
    <text evidence="1">The sequence shown here is derived from an EMBL/GenBank/DDBJ whole genome shotgun (WGS) entry which is preliminary data.</text>
</comment>